<feature type="chain" id="PRO_5041278321" description="ABC transporter permease" evidence="3">
    <location>
        <begin position="32"/>
        <end position="500"/>
    </location>
</feature>
<evidence type="ECO:0008006" key="6">
    <source>
        <dbReference type="Google" id="ProtNLM"/>
    </source>
</evidence>
<keyword evidence="2" id="KW-1133">Transmembrane helix</keyword>
<name>A0AA37JHN0_9FIRM</name>
<dbReference type="EMBL" id="BQNJ01000001">
    <property type="protein sequence ID" value="GKG98880.1"/>
    <property type="molecule type" value="Genomic_DNA"/>
</dbReference>
<dbReference type="RefSeq" id="WP_244052366.1">
    <property type="nucleotide sequence ID" value="NZ_BQNJ01000001.1"/>
</dbReference>
<protein>
    <recommendedName>
        <fullName evidence="6">ABC transporter permease</fullName>
    </recommendedName>
</protein>
<gene>
    <name evidence="4" type="ORF">CE91St55_08620</name>
</gene>
<organism evidence="4 5">
    <name type="scientific">Hungatella hathewayi</name>
    <dbReference type="NCBI Taxonomy" id="154046"/>
    <lineage>
        <taxon>Bacteria</taxon>
        <taxon>Bacillati</taxon>
        <taxon>Bacillota</taxon>
        <taxon>Clostridia</taxon>
        <taxon>Lachnospirales</taxon>
        <taxon>Lachnospiraceae</taxon>
        <taxon>Hungatella</taxon>
    </lineage>
</organism>
<accession>A0AA37JHN0</accession>
<evidence type="ECO:0000256" key="1">
    <source>
        <dbReference type="SAM" id="MobiDB-lite"/>
    </source>
</evidence>
<feature type="transmembrane region" description="Helical" evidence="2">
    <location>
        <begin position="467"/>
        <end position="492"/>
    </location>
</feature>
<feature type="transmembrane region" description="Helical" evidence="2">
    <location>
        <begin position="426"/>
        <end position="447"/>
    </location>
</feature>
<dbReference type="AlphaFoldDB" id="A0AA37JHN0"/>
<proteinExistence type="predicted"/>
<comment type="caution">
    <text evidence="4">The sequence shown here is derived from an EMBL/GenBank/DDBJ whole genome shotgun (WGS) entry which is preliminary data.</text>
</comment>
<feature type="signal peptide" evidence="3">
    <location>
        <begin position="1"/>
        <end position="31"/>
    </location>
</feature>
<evidence type="ECO:0000256" key="3">
    <source>
        <dbReference type="SAM" id="SignalP"/>
    </source>
</evidence>
<evidence type="ECO:0000313" key="4">
    <source>
        <dbReference type="EMBL" id="GKG98880.1"/>
    </source>
</evidence>
<dbReference type="Proteomes" id="UP001055091">
    <property type="component" value="Unassembled WGS sequence"/>
</dbReference>
<reference evidence="4" key="1">
    <citation type="submission" date="2022-01" db="EMBL/GenBank/DDBJ databases">
        <title>Novel bile acid biosynthetic pathways are enriched in the microbiome of centenarians.</title>
        <authorList>
            <person name="Sato Y."/>
            <person name="Atarashi K."/>
            <person name="Plichta R.D."/>
            <person name="Arai Y."/>
            <person name="Sasajima S."/>
            <person name="Kearney M.S."/>
            <person name="Suda W."/>
            <person name="Takeshita K."/>
            <person name="Sasaki T."/>
            <person name="Okamoto S."/>
            <person name="Skelly N.A."/>
            <person name="Okamura Y."/>
            <person name="Vlamakis H."/>
            <person name="Li Y."/>
            <person name="Tanoue T."/>
            <person name="Takei H."/>
            <person name="Nittono H."/>
            <person name="Narushima S."/>
            <person name="Irie J."/>
            <person name="Itoh H."/>
            <person name="Moriya K."/>
            <person name="Sugiura Y."/>
            <person name="Suematsu M."/>
            <person name="Moritoki N."/>
            <person name="Shibata S."/>
            <person name="Littman R.D."/>
            <person name="Fischbach A.M."/>
            <person name="Uwamino Y."/>
            <person name="Inoue T."/>
            <person name="Honda A."/>
            <person name="Hattori M."/>
            <person name="Murai T."/>
            <person name="Xavier J.R."/>
            <person name="Hirose N."/>
            <person name="Honda K."/>
        </authorList>
    </citation>
    <scope>NUCLEOTIDE SEQUENCE</scope>
    <source>
        <strain evidence="4">CE91-St55</strain>
    </source>
</reference>
<feature type="transmembrane region" description="Helical" evidence="2">
    <location>
        <begin position="192"/>
        <end position="213"/>
    </location>
</feature>
<keyword evidence="3" id="KW-0732">Signal</keyword>
<evidence type="ECO:0000256" key="2">
    <source>
        <dbReference type="SAM" id="Phobius"/>
    </source>
</evidence>
<feature type="region of interest" description="Disordered" evidence="1">
    <location>
        <begin position="107"/>
        <end position="144"/>
    </location>
</feature>
<keyword evidence="2" id="KW-0472">Membrane</keyword>
<sequence length="500" mass="55655">MIRGYKFLTLILLSFFLSLLFFLITPSASYAAGLNASEQELVAKAKGTFEWNGKKYRAKQTYLDQLTAYLSRDDVDLSADTCAAAAKEMYGSVERGVMEGYLYEVDSSGKQSDGDPVTASETASQEEKRAEQESPSEEILEEKESASVVFQVPRGIVPDKGWNHKYETDIGQTGEAGLTEPGSWLSLLNPSFYRLLMIFESVCTVLLSMALTVTVRGRRLRHRRKIRKGMQTAVIFMTAAACLLSGMYAALRVGTFSEQAVMNQIEKTSWYQTVYDDMKRETVMTMYLAGVPENKLENSEVEDTVKYSNVVLTARQYMKAELEGDSQTPVLSGVFETFRTSVMEYYEKKYPGSEAVRTGVRNLLEGLEARCVKQMNWAGMEWWRGKTQGFLLWFPALMGGAVLVAGLGTAELICLSRSSYRAVKRIGGSLAGGFISLVNIGLLIGRFGGTGTAWAKPSYMKEFVRNMSVQAAYSVLMIGIIGCCLAVMTFYISRCIKYQR</sequence>
<feature type="transmembrane region" description="Helical" evidence="2">
    <location>
        <begin position="233"/>
        <end position="251"/>
    </location>
</feature>
<evidence type="ECO:0000313" key="5">
    <source>
        <dbReference type="Proteomes" id="UP001055091"/>
    </source>
</evidence>
<keyword evidence="2" id="KW-0812">Transmembrane</keyword>
<feature type="transmembrane region" description="Helical" evidence="2">
    <location>
        <begin position="390"/>
        <end position="414"/>
    </location>
</feature>